<dbReference type="SUPFAM" id="SSF54427">
    <property type="entry name" value="NTF2-like"/>
    <property type="match status" value="1"/>
</dbReference>
<dbReference type="Pfam" id="PF07858">
    <property type="entry name" value="LEH"/>
    <property type="match status" value="1"/>
</dbReference>
<organism evidence="2">
    <name type="scientific">Phenylobacterium glaciei</name>
    <dbReference type="NCBI Taxonomy" id="2803784"/>
    <lineage>
        <taxon>Bacteria</taxon>
        <taxon>Pseudomonadati</taxon>
        <taxon>Pseudomonadota</taxon>
        <taxon>Alphaproteobacteria</taxon>
        <taxon>Caulobacterales</taxon>
        <taxon>Caulobacteraceae</taxon>
        <taxon>Phenylobacterium</taxon>
    </lineage>
</organism>
<protein>
    <submittedName>
        <fullName evidence="2">Nuclear transport factor 2 family protein</fullName>
    </submittedName>
</protein>
<dbReference type="AlphaFoldDB" id="A0A974SA34"/>
<name>A0A974SA34_9CAUL</name>
<proteinExistence type="predicted"/>
<evidence type="ECO:0000313" key="2">
    <source>
        <dbReference type="EMBL" id="QQZ51496.1"/>
    </source>
</evidence>
<feature type="domain" description="Limonene-1,2-epoxide hydrolase" evidence="1">
    <location>
        <begin position="74"/>
        <end position="192"/>
    </location>
</feature>
<gene>
    <name evidence="2" type="ORF">JKL49_11140</name>
</gene>
<dbReference type="InterPro" id="IPR013100">
    <property type="entry name" value="LEH"/>
</dbReference>
<dbReference type="InterPro" id="IPR032710">
    <property type="entry name" value="NTF2-like_dom_sf"/>
</dbReference>
<reference evidence="2" key="1">
    <citation type="submission" date="2021-01" db="EMBL/GenBank/DDBJ databases">
        <title>Genome sequence of Phenylobacterium sp. 20VBR1 isolated from a valley glaceir, Ny-Alesund, Svalbard.</title>
        <authorList>
            <person name="Thomas F.A."/>
            <person name="Krishnan K.P."/>
            <person name="Sinha R.K."/>
        </authorList>
    </citation>
    <scope>NUCLEOTIDE SEQUENCE</scope>
    <source>
        <strain evidence="2">20VBR1</strain>
    </source>
</reference>
<accession>A0A974SA34</accession>
<dbReference type="EMBL" id="CP068570">
    <property type="protein sequence ID" value="QQZ51496.1"/>
    <property type="molecule type" value="Genomic_DNA"/>
</dbReference>
<evidence type="ECO:0000259" key="1">
    <source>
        <dbReference type="Pfam" id="PF07858"/>
    </source>
</evidence>
<sequence length="194" mass="21739">MHPQADAGIKARQLPAGLLNGLRRRTSPPTNFRLRPCFEPPRPLDDPEVIAEAQADQTGGCEPSIGESHGCIIPAEIVRQFLRDMERLDYDSALKLVTDTCEYTNPAARRGAGPAGIRGVLEPFFAPTLENEFRILREASSGPMVFMERLDRHRLADKWVELPVTGVFEVHDGRIAVWRDYFDITTIMSQWPAA</sequence>
<dbReference type="Gene3D" id="3.10.450.50">
    <property type="match status" value="1"/>
</dbReference>